<comment type="function">
    <text evidence="9">Microtubule inner protein (MIP) part of the dynein-decorated doublet microtubules (DMTs) in cilia axoneme. Important for proper ciliary and flagellar beating. May act in cooperation with CFAP45 and axonemal dynein subunit DNAH11. May play a role in cell growth and/or survival.</text>
</comment>
<evidence type="ECO:0000256" key="5">
    <source>
        <dbReference type="ARBA" id="ARBA00022737"/>
    </source>
</evidence>
<evidence type="ECO:0000313" key="13">
    <source>
        <dbReference type="Proteomes" id="UP001162156"/>
    </source>
</evidence>
<reference evidence="12" key="1">
    <citation type="journal article" date="2023" name="Insect Mol. Biol.">
        <title>Genome sequencing provides insights into the evolution of gene families encoding plant cell wall-degrading enzymes in longhorned beetles.</title>
        <authorList>
            <person name="Shin N.R."/>
            <person name="Okamura Y."/>
            <person name="Kirsch R."/>
            <person name="Pauchet Y."/>
        </authorList>
    </citation>
    <scope>NUCLEOTIDE SEQUENCE</scope>
    <source>
        <strain evidence="12">RBIC_L_NR</strain>
    </source>
</reference>
<evidence type="ECO:0000256" key="3">
    <source>
        <dbReference type="ARBA" id="ARBA00022490"/>
    </source>
</evidence>
<keyword evidence="5" id="KW-0677">Repeat</keyword>
<keyword evidence="6" id="KW-0969">Cilium</keyword>
<keyword evidence="6" id="KW-0966">Cell projection</keyword>
<dbReference type="PROSITE" id="PS50294">
    <property type="entry name" value="WD_REPEATS_REGION"/>
    <property type="match status" value="1"/>
</dbReference>
<dbReference type="Gene3D" id="2.130.10.10">
    <property type="entry name" value="YVTN repeat-like/Quinoprotein amine dehydrogenase"/>
    <property type="match status" value="2"/>
</dbReference>
<dbReference type="Proteomes" id="UP001162156">
    <property type="component" value="Unassembled WGS sequence"/>
</dbReference>
<evidence type="ECO:0000256" key="7">
    <source>
        <dbReference type="ARBA" id="ARBA00029456"/>
    </source>
</evidence>
<feature type="repeat" description="WD" evidence="11">
    <location>
        <begin position="363"/>
        <end position="404"/>
    </location>
</feature>
<evidence type="ECO:0000256" key="4">
    <source>
        <dbReference type="ARBA" id="ARBA00022574"/>
    </source>
</evidence>
<dbReference type="FunFam" id="2.130.10.10:FF:001320">
    <property type="entry name" value="Predicted protein"/>
    <property type="match status" value="1"/>
</dbReference>
<comment type="similarity">
    <text evidence="7">Belongs to the CFAP52 family.</text>
</comment>
<accession>A0AAV8WW60</accession>
<evidence type="ECO:0000256" key="9">
    <source>
        <dbReference type="ARBA" id="ARBA00046056"/>
    </source>
</evidence>
<evidence type="ECO:0000256" key="6">
    <source>
        <dbReference type="ARBA" id="ARBA00022846"/>
    </source>
</evidence>
<dbReference type="PANTHER" id="PTHR13720:SF14">
    <property type="entry name" value="CILIA- AND FLAGELLA-ASSOCIATED PROTEIN 52"/>
    <property type="match status" value="1"/>
</dbReference>
<sequence length="542" mass="59654">MCESELEGNVGELKINAIIGFDGSTINGFVVHPNGKHVVYPIGNKVAIQEWSTKKQNFLVGHTNIISSIAVSRSGKYIASGQINHIGFKARVIIWDFEKLRLLSQYEHHKVRVEAVIFSHDDHYVITLGGRDCGSAVVWDMQKGQVLCGSQVSRGVQGEATVMQSMNRRGVCFITAGENHLAIWKINKDARNAKSVDVAMVKLRRTILCMDTNERDEYTYCGTTTGDILKVRLNYHHDADVLDPIKQPTIVGCFARLTKKKLPRGSVDLYEAGVRSIKLLFNGWLIVGAGDGTVEMVEETDGKVINAGVKMPSIPALKIHKTAFVNGGVTSLQLQGEHTILAATVNSEIYRINMDSFLAELIITCHTSAIYTIAFPHNFSEVFATGGKHDVRIWNVSTMQELLRIRVQNFNCSSIVFAHDGKSILTGWSDGVIRSFTPLTGRLAYAILNAHNKGVSALATTSHGRNIVSGGCEGQVRLWEVSPYRQQLMCTLKEHKGPVSAIDINLFDNEAATASTDGTCIVGTWRNSVVDKYFLQTLCLCA</sequence>
<comment type="subunit">
    <text evidence="10">Microtubule inner protein component of sperm flagellar doublet microtubules. Interacts with BRCA2. Interacts with the CCT chaperonin complex. Interacts with HSP70. Interacts with AK8. Interacts with CFAP45. Interacts with DNAI1. Interacts with IQDC.</text>
</comment>
<dbReference type="PROSITE" id="PS50082">
    <property type="entry name" value="WD_REPEATS_2"/>
    <property type="match status" value="2"/>
</dbReference>
<name>A0AAV8WW60_9CUCU</name>
<keyword evidence="6" id="KW-0282">Flagellum</keyword>
<protein>
    <recommendedName>
        <fullName evidence="8">Cilia- and flagella-associated protein 52</fullName>
    </recommendedName>
</protein>
<comment type="subcellular location">
    <subcellularLocation>
        <location evidence="1">Cell projection</location>
        <location evidence="1">Cilium</location>
        <location evidence="1">Flagellum</location>
    </subcellularLocation>
    <subcellularLocation>
        <location evidence="2">Cytoplasm</location>
    </subcellularLocation>
</comment>
<dbReference type="EMBL" id="JANEYF010004856">
    <property type="protein sequence ID" value="KAJ8929876.1"/>
    <property type="molecule type" value="Genomic_DNA"/>
</dbReference>
<evidence type="ECO:0000256" key="2">
    <source>
        <dbReference type="ARBA" id="ARBA00004496"/>
    </source>
</evidence>
<gene>
    <name evidence="12" type="ORF">NQ314_017390</name>
</gene>
<dbReference type="InterPro" id="IPR015943">
    <property type="entry name" value="WD40/YVTN_repeat-like_dom_sf"/>
</dbReference>
<keyword evidence="4 11" id="KW-0853">WD repeat</keyword>
<dbReference type="GO" id="GO:0031514">
    <property type="term" value="C:motile cilium"/>
    <property type="evidence" value="ECO:0007669"/>
    <property type="project" value="UniProtKB-SubCell"/>
</dbReference>
<dbReference type="PANTHER" id="PTHR13720">
    <property type="entry name" value="WD-40 REPEAT PROTEIN"/>
    <property type="match status" value="1"/>
</dbReference>
<evidence type="ECO:0000313" key="12">
    <source>
        <dbReference type="EMBL" id="KAJ8929876.1"/>
    </source>
</evidence>
<dbReference type="Pfam" id="PF00400">
    <property type="entry name" value="WD40"/>
    <property type="match status" value="4"/>
</dbReference>
<evidence type="ECO:0000256" key="8">
    <source>
        <dbReference type="ARBA" id="ARBA00029552"/>
    </source>
</evidence>
<proteinExistence type="inferred from homology"/>
<keyword evidence="3" id="KW-0963">Cytoplasm</keyword>
<dbReference type="InterPro" id="IPR050630">
    <property type="entry name" value="WD_repeat_EMAP"/>
</dbReference>
<dbReference type="InterPro" id="IPR036322">
    <property type="entry name" value="WD40_repeat_dom_sf"/>
</dbReference>
<feature type="repeat" description="WD" evidence="11">
    <location>
        <begin position="448"/>
        <end position="482"/>
    </location>
</feature>
<organism evidence="12 13">
    <name type="scientific">Rhamnusium bicolor</name>
    <dbReference type="NCBI Taxonomy" id="1586634"/>
    <lineage>
        <taxon>Eukaryota</taxon>
        <taxon>Metazoa</taxon>
        <taxon>Ecdysozoa</taxon>
        <taxon>Arthropoda</taxon>
        <taxon>Hexapoda</taxon>
        <taxon>Insecta</taxon>
        <taxon>Pterygota</taxon>
        <taxon>Neoptera</taxon>
        <taxon>Endopterygota</taxon>
        <taxon>Coleoptera</taxon>
        <taxon>Polyphaga</taxon>
        <taxon>Cucujiformia</taxon>
        <taxon>Chrysomeloidea</taxon>
        <taxon>Cerambycidae</taxon>
        <taxon>Lepturinae</taxon>
        <taxon>Rhagiini</taxon>
        <taxon>Rhamnusium</taxon>
    </lineage>
</organism>
<dbReference type="InterPro" id="IPR001680">
    <property type="entry name" value="WD40_rpt"/>
</dbReference>
<evidence type="ECO:0000256" key="1">
    <source>
        <dbReference type="ARBA" id="ARBA00004230"/>
    </source>
</evidence>
<evidence type="ECO:0000256" key="10">
    <source>
        <dbReference type="ARBA" id="ARBA00047117"/>
    </source>
</evidence>
<dbReference type="AlphaFoldDB" id="A0AAV8WW60"/>
<keyword evidence="13" id="KW-1185">Reference proteome</keyword>
<dbReference type="GO" id="GO:0005930">
    <property type="term" value="C:axoneme"/>
    <property type="evidence" value="ECO:0007669"/>
    <property type="project" value="UniProtKB-ARBA"/>
</dbReference>
<comment type="caution">
    <text evidence="12">The sequence shown here is derived from an EMBL/GenBank/DDBJ whole genome shotgun (WGS) entry which is preliminary data.</text>
</comment>
<dbReference type="SMART" id="SM00320">
    <property type="entry name" value="WD40"/>
    <property type="match status" value="7"/>
</dbReference>
<evidence type="ECO:0000256" key="11">
    <source>
        <dbReference type="PROSITE-ProRule" id="PRU00221"/>
    </source>
</evidence>
<dbReference type="SUPFAM" id="SSF50978">
    <property type="entry name" value="WD40 repeat-like"/>
    <property type="match status" value="1"/>
</dbReference>